<evidence type="ECO:0000313" key="2">
    <source>
        <dbReference type="Proteomes" id="UP001151760"/>
    </source>
</evidence>
<reference evidence="1" key="1">
    <citation type="journal article" date="2022" name="Int. J. Mol. Sci.">
        <title>Draft Genome of Tanacetum Coccineum: Genomic Comparison of Closely Related Tanacetum-Family Plants.</title>
        <authorList>
            <person name="Yamashiro T."/>
            <person name="Shiraishi A."/>
            <person name="Nakayama K."/>
            <person name="Satake H."/>
        </authorList>
    </citation>
    <scope>NUCLEOTIDE SEQUENCE</scope>
</reference>
<dbReference type="Pfam" id="PF04827">
    <property type="entry name" value="Plant_tran"/>
    <property type="match status" value="1"/>
</dbReference>
<proteinExistence type="predicted"/>
<dbReference type="Proteomes" id="UP001151760">
    <property type="component" value="Unassembled WGS sequence"/>
</dbReference>
<sequence length="345" mass="40474">MNSYTFMGQDDVEEEEISSRKKSFIKRSIAYIKIRRQANRVTRNSISRDHAGAHERLVAASFNDSPMYDETRFRKTFRMARPLFNRIVNAVTNHDAYFHSKTDCTGREGISPLIKCTSAIRQLAYGVNASFLDEYMQISERSSRKALDRFIVLTQYVRRDHGSNLFILLEAVASQDLWIWHTFFGVAWSNNDINVLYQSSLFNDLKTGRAPEIPFVANGVTYRSGYYLVDRIYPELASLVKKIPELADDDHKRILYKQNQESAWKDVERAFGVLKKKWAILVNPTRALKKDRIINMMYTCIILHNIIRKYKKVAISLKWFPEEAHQPEDMLRNEEQVQQVMRWIR</sequence>
<dbReference type="PANTHER" id="PTHR47150">
    <property type="entry name" value="OS12G0169200 PROTEIN"/>
    <property type="match status" value="1"/>
</dbReference>
<gene>
    <name evidence="1" type="ORF">Tco_0952326</name>
</gene>
<comment type="caution">
    <text evidence="1">The sequence shown here is derived from an EMBL/GenBank/DDBJ whole genome shotgun (WGS) entry which is preliminary data.</text>
</comment>
<dbReference type="InterPro" id="IPR006912">
    <property type="entry name" value="Harbinger_derived_prot"/>
</dbReference>
<reference evidence="1" key="2">
    <citation type="submission" date="2022-01" db="EMBL/GenBank/DDBJ databases">
        <authorList>
            <person name="Yamashiro T."/>
            <person name="Shiraishi A."/>
            <person name="Satake H."/>
            <person name="Nakayama K."/>
        </authorList>
    </citation>
    <scope>NUCLEOTIDE SEQUENCE</scope>
</reference>
<protein>
    <submittedName>
        <fullName evidence="1">ALP1-like protein</fullName>
    </submittedName>
</protein>
<evidence type="ECO:0000313" key="1">
    <source>
        <dbReference type="EMBL" id="GJT43611.1"/>
    </source>
</evidence>
<dbReference type="PANTHER" id="PTHR47150:SF7">
    <property type="entry name" value="NUCLEASE"/>
    <property type="match status" value="1"/>
</dbReference>
<keyword evidence="2" id="KW-1185">Reference proteome</keyword>
<accession>A0ABQ5DWM9</accession>
<organism evidence="1 2">
    <name type="scientific">Tanacetum coccineum</name>
    <dbReference type="NCBI Taxonomy" id="301880"/>
    <lineage>
        <taxon>Eukaryota</taxon>
        <taxon>Viridiplantae</taxon>
        <taxon>Streptophyta</taxon>
        <taxon>Embryophyta</taxon>
        <taxon>Tracheophyta</taxon>
        <taxon>Spermatophyta</taxon>
        <taxon>Magnoliopsida</taxon>
        <taxon>eudicotyledons</taxon>
        <taxon>Gunneridae</taxon>
        <taxon>Pentapetalae</taxon>
        <taxon>asterids</taxon>
        <taxon>campanulids</taxon>
        <taxon>Asterales</taxon>
        <taxon>Asteraceae</taxon>
        <taxon>Asteroideae</taxon>
        <taxon>Anthemideae</taxon>
        <taxon>Anthemidinae</taxon>
        <taxon>Tanacetum</taxon>
    </lineage>
</organism>
<name>A0ABQ5DWM9_9ASTR</name>
<dbReference type="EMBL" id="BQNB010015744">
    <property type="protein sequence ID" value="GJT43611.1"/>
    <property type="molecule type" value="Genomic_DNA"/>
</dbReference>